<dbReference type="Gene3D" id="1.20.81.30">
    <property type="entry name" value="Type II secretion system (T2SS), domain F"/>
    <property type="match status" value="2"/>
</dbReference>
<feature type="transmembrane region" description="Helical" evidence="8">
    <location>
        <begin position="378"/>
        <end position="402"/>
    </location>
</feature>
<dbReference type="PANTHER" id="PTHR30012">
    <property type="entry name" value="GENERAL SECRETION PATHWAY PROTEIN"/>
    <property type="match status" value="1"/>
</dbReference>
<protein>
    <submittedName>
        <fullName evidence="11">Type II secretion system F family protein</fullName>
    </submittedName>
    <submittedName>
        <fullName evidence="10">Type IV pilus assembly protein PilC</fullName>
    </submittedName>
</protein>
<dbReference type="InterPro" id="IPR042094">
    <property type="entry name" value="T2SS_GspF_sf"/>
</dbReference>
<evidence type="ECO:0000313" key="10">
    <source>
        <dbReference type="EMBL" id="NYD66904.1"/>
    </source>
</evidence>
<dbReference type="OrthoDB" id="9805682at2"/>
<evidence type="ECO:0000256" key="5">
    <source>
        <dbReference type="ARBA" id="ARBA00022692"/>
    </source>
</evidence>
<name>A0A4Q2MBU3_9MICO</name>
<keyword evidence="7 8" id="KW-0472">Membrane</keyword>
<evidence type="ECO:0000256" key="7">
    <source>
        <dbReference type="ARBA" id="ARBA00023136"/>
    </source>
</evidence>
<keyword evidence="12" id="KW-1185">Reference proteome</keyword>
<gene>
    <name evidence="10" type="ORF">BJ972_001423</name>
    <name evidence="11" type="ORF">ESP50_06450</name>
</gene>
<evidence type="ECO:0000313" key="12">
    <source>
        <dbReference type="Proteomes" id="UP000292686"/>
    </source>
</evidence>
<dbReference type="Pfam" id="PF00482">
    <property type="entry name" value="T2SSF"/>
    <property type="match status" value="2"/>
</dbReference>
<dbReference type="Proteomes" id="UP000581087">
    <property type="component" value="Unassembled WGS sequence"/>
</dbReference>
<keyword evidence="5 8" id="KW-0812">Transmembrane</keyword>
<dbReference type="Proteomes" id="UP000292686">
    <property type="component" value="Unassembled WGS sequence"/>
</dbReference>
<evidence type="ECO:0000256" key="2">
    <source>
        <dbReference type="ARBA" id="ARBA00005745"/>
    </source>
</evidence>
<evidence type="ECO:0000256" key="8">
    <source>
        <dbReference type="SAM" id="Phobius"/>
    </source>
</evidence>
<organism evidence="11 12">
    <name type="scientific">Agromyces atrinae</name>
    <dbReference type="NCBI Taxonomy" id="592376"/>
    <lineage>
        <taxon>Bacteria</taxon>
        <taxon>Bacillati</taxon>
        <taxon>Actinomycetota</taxon>
        <taxon>Actinomycetes</taxon>
        <taxon>Micrococcales</taxon>
        <taxon>Microbacteriaceae</taxon>
        <taxon>Agromyces</taxon>
    </lineage>
</organism>
<keyword evidence="3" id="KW-1003">Cell membrane</keyword>
<dbReference type="EMBL" id="SDPM01000002">
    <property type="protein sequence ID" value="RXZ87551.1"/>
    <property type="molecule type" value="Genomic_DNA"/>
</dbReference>
<comment type="caution">
    <text evidence="11">The sequence shown here is derived from an EMBL/GenBank/DDBJ whole genome shotgun (WGS) entry which is preliminary data.</text>
</comment>
<feature type="domain" description="Type II secretion system protein GspF" evidence="9">
    <location>
        <begin position="275"/>
        <end position="397"/>
    </location>
</feature>
<comment type="similarity">
    <text evidence="2">Belongs to the GSP F family.</text>
</comment>
<dbReference type="InterPro" id="IPR003004">
    <property type="entry name" value="GspF/PilC"/>
</dbReference>
<proteinExistence type="inferred from homology"/>
<dbReference type="GO" id="GO:0005886">
    <property type="term" value="C:plasma membrane"/>
    <property type="evidence" value="ECO:0007669"/>
    <property type="project" value="UniProtKB-SubCell"/>
</dbReference>
<dbReference type="PANTHER" id="PTHR30012:SF0">
    <property type="entry name" value="TYPE II SECRETION SYSTEM PROTEIN F-RELATED"/>
    <property type="match status" value="1"/>
</dbReference>
<feature type="domain" description="Type II secretion system protein GspF" evidence="9">
    <location>
        <begin position="73"/>
        <end position="195"/>
    </location>
</feature>
<comment type="subcellular location">
    <subcellularLocation>
        <location evidence="1">Cell inner membrane</location>
        <topology evidence="1">Multi-pass membrane protein</topology>
    </subcellularLocation>
</comment>
<evidence type="ECO:0000256" key="4">
    <source>
        <dbReference type="ARBA" id="ARBA00022519"/>
    </source>
</evidence>
<evidence type="ECO:0000256" key="6">
    <source>
        <dbReference type="ARBA" id="ARBA00022989"/>
    </source>
</evidence>
<dbReference type="EMBL" id="JACCBI010000001">
    <property type="protein sequence ID" value="NYD66904.1"/>
    <property type="molecule type" value="Genomic_DNA"/>
</dbReference>
<evidence type="ECO:0000313" key="13">
    <source>
        <dbReference type="Proteomes" id="UP000581087"/>
    </source>
</evidence>
<dbReference type="AlphaFoldDB" id="A0A4Q2MBU3"/>
<dbReference type="PRINTS" id="PR00812">
    <property type="entry name" value="BCTERIALGSPF"/>
</dbReference>
<sequence length="406" mass="43170">MAQSYAYKARTGAGKVVSGRIDASNESHAASQLIAQGVSPISIVDAPTGTGLNRELAIPGFGGVKLKDLAVLSRQMATMLSAGLSLVRTLTIVAGQTENATLRETMGKVRGDVERGSSFSEALARHGDDFPPLMISLVRAGETSGFLDDALGSIAANFEADVKLRNTVRSAMTYPVVVLAMAVLGVIGMLVFIVPSFQTMFDGLGGELPLPTQFLVWLSGVMVWLAPVLLVGAVVFAVWWRKARHTERVRSVVDPFVLRLPVFGGIARKIAVARFSRNFKSMVAAGVPVLSALQIAGETSGNWVVEAALRRVADDVRSGATIAEPLANEPVFPPMVTQMIAVGEGAGALEPMLEKIAEFYDQEVEATTEQLTSLIEPLLVAVIGVVIGGMIVALYLPIFSIFEYVK</sequence>
<feature type="transmembrane region" description="Helical" evidence="8">
    <location>
        <begin position="173"/>
        <end position="194"/>
    </location>
</feature>
<evidence type="ECO:0000313" key="11">
    <source>
        <dbReference type="EMBL" id="RXZ87551.1"/>
    </source>
</evidence>
<keyword evidence="6 8" id="KW-1133">Transmembrane helix</keyword>
<reference evidence="10 13" key="2">
    <citation type="submission" date="2020-07" db="EMBL/GenBank/DDBJ databases">
        <title>Sequencing the genomes of 1000 actinobacteria strains.</title>
        <authorList>
            <person name="Klenk H.-P."/>
        </authorList>
    </citation>
    <scope>NUCLEOTIDE SEQUENCE [LARGE SCALE GENOMIC DNA]</scope>
    <source>
        <strain evidence="10 13">DSM 23870</strain>
    </source>
</reference>
<evidence type="ECO:0000256" key="1">
    <source>
        <dbReference type="ARBA" id="ARBA00004429"/>
    </source>
</evidence>
<dbReference type="FunFam" id="1.20.81.30:FF:000001">
    <property type="entry name" value="Type II secretion system protein F"/>
    <property type="match status" value="2"/>
</dbReference>
<keyword evidence="4" id="KW-0997">Cell inner membrane</keyword>
<dbReference type="RefSeq" id="WP_129173260.1">
    <property type="nucleotide sequence ID" value="NZ_JACCBI010000001.1"/>
</dbReference>
<evidence type="ECO:0000259" key="9">
    <source>
        <dbReference type="Pfam" id="PF00482"/>
    </source>
</evidence>
<reference evidence="11 12" key="1">
    <citation type="submission" date="2019-01" db="EMBL/GenBank/DDBJ databases">
        <title>Agromyces.</title>
        <authorList>
            <person name="Li J."/>
        </authorList>
    </citation>
    <scope>NUCLEOTIDE SEQUENCE [LARGE SCALE GENOMIC DNA]</scope>
    <source>
        <strain evidence="11 12">DSM 23870</strain>
    </source>
</reference>
<evidence type="ECO:0000256" key="3">
    <source>
        <dbReference type="ARBA" id="ARBA00022475"/>
    </source>
</evidence>
<accession>A0A4Q2MBU3</accession>
<feature type="transmembrane region" description="Helical" evidence="8">
    <location>
        <begin position="214"/>
        <end position="240"/>
    </location>
</feature>
<dbReference type="InterPro" id="IPR018076">
    <property type="entry name" value="T2SS_GspF_dom"/>
</dbReference>